<keyword evidence="2" id="KW-1185">Reference proteome</keyword>
<dbReference type="Proteomes" id="UP001165986">
    <property type="component" value="Unassembled WGS sequence"/>
</dbReference>
<protein>
    <submittedName>
        <fullName evidence="1">Uncharacterized protein</fullName>
    </submittedName>
</protein>
<comment type="caution">
    <text evidence="1">The sequence shown here is derived from an EMBL/GenBank/DDBJ whole genome shotgun (WGS) entry which is preliminary data.</text>
</comment>
<reference evidence="1" key="1">
    <citation type="submission" date="2019-07" db="EMBL/GenBank/DDBJ databases">
        <title>Toxilogical consequences of a new and cryptic species of cyanobacteria (Komarekiella delphini-convector) recovered from the epidermis of a bottlenose dolphin and 1500 ft. in the air.</title>
        <authorList>
            <person name="Brown A.O."/>
            <person name="Dvorak P."/>
            <person name="Villanueva C.D."/>
            <person name="Foss A.J."/>
            <person name="Garvey A.D."/>
            <person name="Gibson Q.A."/>
            <person name="Johansen J.R."/>
            <person name="Casamatta D.A."/>
        </authorList>
    </citation>
    <scope>NUCLEOTIDE SEQUENCE</scope>
    <source>
        <strain evidence="1">SJRDD-AB1</strain>
    </source>
</reference>
<accession>A0AA40T4P7</accession>
<organism evidence="1 2">
    <name type="scientific">Komarekiella delphini-convector SJRDD-AB1</name>
    <dbReference type="NCBI Taxonomy" id="2593771"/>
    <lineage>
        <taxon>Bacteria</taxon>
        <taxon>Bacillati</taxon>
        <taxon>Cyanobacteriota</taxon>
        <taxon>Cyanophyceae</taxon>
        <taxon>Nostocales</taxon>
        <taxon>Nostocaceae</taxon>
        <taxon>Komarekiella</taxon>
        <taxon>Komarekiella delphini-convector</taxon>
    </lineage>
</organism>
<sequence>MRYLCQDETRLGLKTIAGHLITARGVKPVGLSQLQRENFYLYGVVEPLSGYSFFYEFPYLNGDCFQNFLDLLSADLGDDIAVIQFDQFCFAQRRSEKFCSRSVSVRRRRVSPT</sequence>
<proteinExistence type="predicted"/>
<name>A0AA40T4P7_9NOST</name>
<evidence type="ECO:0000313" key="1">
    <source>
        <dbReference type="EMBL" id="MBD6620869.1"/>
    </source>
</evidence>
<gene>
    <name evidence="1" type="ORF">FNW02_35320</name>
</gene>
<evidence type="ECO:0000313" key="2">
    <source>
        <dbReference type="Proteomes" id="UP001165986"/>
    </source>
</evidence>
<dbReference type="AlphaFoldDB" id="A0AA40T4P7"/>
<dbReference type="EMBL" id="VJXY01000088">
    <property type="protein sequence ID" value="MBD6620869.1"/>
    <property type="molecule type" value="Genomic_DNA"/>
</dbReference>